<protein>
    <submittedName>
        <fullName evidence="5">Nitroreductase</fullName>
    </submittedName>
</protein>
<evidence type="ECO:0000256" key="3">
    <source>
        <dbReference type="SAM" id="MobiDB-lite"/>
    </source>
</evidence>
<dbReference type="CDD" id="cd02062">
    <property type="entry name" value="Nitro_FMN_reductase"/>
    <property type="match status" value="1"/>
</dbReference>
<dbReference type="Proteomes" id="UP000198546">
    <property type="component" value="Chromosome i"/>
</dbReference>
<dbReference type="PANTHER" id="PTHR43673">
    <property type="entry name" value="NAD(P)H NITROREDUCTASE YDGI-RELATED"/>
    <property type="match status" value="1"/>
</dbReference>
<dbReference type="SUPFAM" id="SSF55469">
    <property type="entry name" value="FMN-dependent nitroreductase-like"/>
    <property type="match status" value="1"/>
</dbReference>
<dbReference type="AlphaFoldDB" id="A0A1G6YMZ9"/>
<dbReference type="PANTHER" id="PTHR43673:SF10">
    <property type="entry name" value="NADH DEHYDROGENASE_NAD(P)H NITROREDUCTASE XCC3605-RELATED"/>
    <property type="match status" value="1"/>
</dbReference>
<dbReference type="InterPro" id="IPR029479">
    <property type="entry name" value="Nitroreductase"/>
</dbReference>
<evidence type="ECO:0000313" key="5">
    <source>
        <dbReference type="EMBL" id="SDD91894.1"/>
    </source>
</evidence>
<dbReference type="RefSeq" id="WP_197679280.1">
    <property type="nucleotide sequence ID" value="NZ_LT629688.1"/>
</dbReference>
<proteinExistence type="inferred from homology"/>
<sequence>MSGSGLAALLARRRMVRDFDPGAGVPVELLEAVLDAGLTAPSAGHAQVVTAVVLADQQVSGFWSVTSEPGADSAWLRGMRRAPVLITLWTSEDAYAERYAEPDKAAGSDDGPAWSAPWWWVDAGMTAMAVLLAATDAGLGACFFGVPPRRQALLAEHLGVPAGWASAGVVALGRPAAADRPSGSGRRRARRPREERIRSGRW</sequence>
<evidence type="ECO:0000256" key="2">
    <source>
        <dbReference type="ARBA" id="ARBA00023002"/>
    </source>
</evidence>
<gene>
    <name evidence="5" type="ORF">SAMN04489747_2054</name>
</gene>
<dbReference type="InterPro" id="IPR000415">
    <property type="entry name" value="Nitroreductase-like"/>
</dbReference>
<feature type="region of interest" description="Disordered" evidence="3">
    <location>
        <begin position="175"/>
        <end position="202"/>
    </location>
</feature>
<dbReference type="EMBL" id="LT629688">
    <property type="protein sequence ID" value="SDD91894.1"/>
    <property type="molecule type" value="Genomic_DNA"/>
</dbReference>
<comment type="similarity">
    <text evidence="1">Belongs to the nitroreductase family.</text>
</comment>
<feature type="compositionally biased region" description="Basic and acidic residues" evidence="3">
    <location>
        <begin position="192"/>
        <end position="202"/>
    </location>
</feature>
<name>A0A1G6YMZ9_9ACTN</name>
<dbReference type="STRING" id="675864.SAMN04489747_2054"/>
<reference evidence="5 6" key="1">
    <citation type="submission" date="2016-10" db="EMBL/GenBank/DDBJ databases">
        <authorList>
            <person name="de Groot N.N."/>
        </authorList>
    </citation>
    <scope>NUCLEOTIDE SEQUENCE [LARGE SCALE GENOMIC DNA]</scope>
    <source>
        <strain evidence="5 6">MON 2.2</strain>
    </source>
</reference>
<accession>A0A1G6YMZ9</accession>
<evidence type="ECO:0000256" key="1">
    <source>
        <dbReference type="ARBA" id="ARBA00007118"/>
    </source>
</evidence>
<feature type="domain" description="Nitroreductase" evidence="4">
    <location>
        <begin position="11"/>
        <end position="174"/>
    </location>
</feature>
<dbReference type="GO" id="GO:0016491">
    <property type="term" value="F:oxidoreductase activity"/>
    <property type="evidence" value="ECO:0007669"/>
    <property type="project" value="UniProtKB-KW"/>
</dbReference>
<dbReference type="Pfam" id="PF00881">
    <property type="entry name" value="Nitroreductase"/>
    <property type="match status" value="1"/>
</dbReference>
<keyword evidence="2" id="KW-0560">Oxidoreductase</keyword>
<dbReference type="Gene3D" id="3.40.109.10">
    <property type="entry name" value="NADH Oxidase"/>
    <property type="match status" value="1"/>
</dbReference>
<evidence type="ECO:0000313" key="6">
    <source>
        <dbReference type="Proteomes" id="UP000198546"/>
    </source>
</evidence>
<organism evidence="5 6">
    <name type="scientific">Auraticoccus monumenti</name>
    <dbReference type="NCBI Taxonomy" id="675864"/>
    <lineage>
        <taxon>Bacteria</taxon>
        <taxon>Bacillati</taxon>
        <taxon>Actinomycetota</taxon>
        <taxon>Actinomycetes</taxon>
        <taxon>Propionibacteriales</taxon>
        <taxon>Propionibacteriaceae</taxon>
        <taxon>Auraticoccus</taxon>
    </lineage>
</organism>
<evidence type="ECO:0000259" key="4">
    <source>
        <dbReference type="Pfam" id="PF00881"/>
    </source>
</evidence>
<keyword evidence="6" id="KW-1185">Reference proteome</keyword>